<dbReference type="InterPro" id="IPR002938">
    <property type="entry name" value="FAD-bd"/>
</dbReference>
<keyword evidence="2" id="KW-0285">Flavoprotein</keyword>
<dbReference type="InterPro" id="IPR036188">
    <property type="entry name" value="FAD/NAD-bd_sf"/>
</dbReference>
<dbReference type="SUPFAM" id="SSF51905">
    <property type="entry name" value="FAD/NAD(P)-binding domain"/>
    <property type="match status" value="1"/>
</dbReference>
<dbReference type="PRINTS" id="PR00420">
    <property type="entry name" value="RNGMNOXGNASE"/>
</dbReference>
<dbReference type="Gene3D" id="3.50.50.60">
    <property type="entry name" value="FAD/NAD(P)-binding domain"/>
    <property type="match status" value="1"/>
</dbReference>
<dbReference type="EMBL" id="JANBVO010000016">
    <property type="protein sequence ID" value="KAJ9144666.1"/>
    <property type="molecule type" value="Genomic_DNA"/>
</dbReference>
<dbReference type="InterPro" id="IPR010451">
    <property type="entry name" value="Acetoacetate_decarboxylase"/>
</dbReference>
<evidence type="ECO:0000256" key="1">
    <source>
        <dbReference type="ARBA" id="ARBA00007992"/>
    </source>
</evidence>
<dbReference type="InterPro" id="IPR050493">
    <property type="entry name" value="FAD-dep_Monooxygenase_BioMet"/>
</dbReference>
<proteinExistence type="inferred from homology"/>
<organism evidence="7 8">
    <name type="scientific">Pleurostoma richardsiae</name>
    <dbReference type="NCBI Taxonomy" id="41990"/>
    <lineage>
        <taxon>Eukaryota</taxon>
        <taxon>Fungi</taxon>
        <taxon>Dikarya</taxon>
        <taxon>Ascomycota</taxon>
        <taxon>Pezizomycotina</taxon>
        <taxon>Sordariomycetes</taxon>
        <taxon>Sordariomycetidae</taxon>
        <taxon>Calosphaeriales</taxon>
        <taxon>Pleurostomataceae</taxon>
        <taxon>Pleurostoma</taxon>
    </lineage>
</organism>
<feature type="domain" description="FAD-binding" evidence="6">
    <location>
        <begin position="13"/>
        <end position="368"/>
    </location>
</feature>
<dbReference type="Pfam" id="PF06314">
    <property type="entry name" value="ADC"/>
    <property type="match status" value="1"/>
</dbReference>
<keyword evidence="8" id="KW-1185">Reference proteome</keyword>
<evidence type="ECO:0000313" key="8">
    <source>
        <dbReference type="Proteomes" id="UP001174694"/>
    </source>
</evidence>
<evidence type="ECO:0000256" key="5">
    <source>
        <dbReference type="ARBA" id="ARBA00023033"/>
    </source>
</evidence>
<dbReference type="PANTHER" id="PTHR13789">
    <property type="entry name" value="MONOOXYGENASE"/>
    <property type="match status" value="1"/>
</dbReference>
<dbReference type="InterPro" id="IPR023375">
    <property type="entry name" value="ADC_dom_sf"/>
</dbReference>
<dbReference type="GO" id="GO:0071949">
    <property type="term" value="F:FAD binding"/>
    <property type="evidence" value="ECO:0007669"/>
    <property type="project" value="InterPro"/>
</dbReference>
<accession>A0AA38RFS1</accession>
<comment type="caution">
    <text evidence="7">The sequence shown here is derived from an EMBL/GenBank/DDBJ whole genome shotgun (WGS) entry which is preliminary data.</text>
</comment>
<evidence type="ECO:0000256" key="2">
    <source>
        <dbReference type="ARBA" id="ARBA00022630"/>
    </source>
</evidence>
<keyword evidence="5" id="KW-0503">Monooxygenase</keyword>
<gene>
    <name evidence="7" type="ORF">NKR23_g5897</name>
</gene>
<evidence type="ECO:0000256" key="3">
    <source>
        <dbReference type="ARBA" id="ARBA00022827"/>
    </source>
</evidence>
<dbReference type="PANTHER" id="PTHR13789:SF261">
    <property type="entry name" value="HYDROXYLASE, PUTATIVE (AFU_ORTHOLOGUE AFUA_7G00590)-RELATED"/>
    <property type="match status" value="1"/>
</dbReference>
<comment type="similarity">
    <text evidence="1">Belongs to the paxM FAD-dependent monooxygenase family.</text>
</comment>
<dbReference type="Gene3D" id="2.40.400.10">
    <property type="entry name" value="Acetoacetate decarboxylase-like"/>
    <property type="match status" value="1"/>
</dbReference>
<protein>
    <submittedName>
        <fullName evidence="7">3-hydroxybenzoate 6-hydroxylase 1</fullName>
    </submittedName>
</protein>
<dbReference type="Pfam" id="PF01494">
    <property type="entry name" value="FAD_binding_3"/>
    <property type="match status" value="1"/>
</dbReference>
<name>A0AA38RFS1_9PEZI</name>
<dbReference type="SUPFAM" id="SSF54373">
    <property type="entry name" value="FAD-linked reductases, C-terminal domain"/>
    <property type="match status" value="1"/>
</dbReference>
<dbReference type="GO" id="GO:0016829">
    <property type="term" value="F:lyase activity"/>
    <property type="evidence" value="ECO:0007669"/>
    <property type="project" value="InterPro"/>
</dbReference>
<dbReference type="GO" id="GO:0004497">
    <property type="term" value="F:monooxygenase activity"/>
    <property type="evidence" value="ECO:0007669"/>
    <property type="project" value="UniProtKB-KW"/>
</dbReference>
<keyword evidence="3" id="KW-0274">FAD</keyword>
<evidence type="ECO:0000313" key="7">
    <source>
        <dbReference type="EMBL" id="KAJ9144666.1"/>
    </source>
</evidence>
<dbReference type="AlphaFoldDB" id="A0AA38RFS1"/>
<keyword evidence="4" id="KW-0560">Oxidoreductase</keyword>
<dbReference type="SUPFAM" id="SSF160104">
    <property type="entry name" value="Acetoacetate decarboxylase-like"/>
    <property type="match status" value="1"/>
</dbReference>
<dbReference type="Proteomes" id="UP001174694">
    <property type="component" value="Unassembled WGS sequence"/>
</dbReference>
<sequence length="707" mass="78613">MAAKSINDDPLRIVIAGAGIAGLTAAVGFRQQGHEVTIFEKSELAQETGAAIHLAPNCHGILRRLGVYPEKFGANPLNGIIEYDHLGELRLDIDLRESLKVWQHPWLLSHRVQLHNELKKAATEAAGEGRPAVLRTSSRIVDVDPSTATVTLSDGSKFSGDLVVGADGVGSAIRKAVAGDDIKPFGSGKSAFRFLIPRQKVSENPVTKKFAEREGFMTMWHGNDRRLVMYPCSNNTTMNFVAIHPSQITDQKEDVPSDDLSKNVTQLLDIYRDFGPAVNALLKLTDVNELKLWTLLDMKQLPSWTKEKVALAGDAAHPFLPYQGQGGGVAMEDAASLCALLPRGTPKNEVPERLALYEKIRMHRAHRIQEITRWAGADLHDENRKSFNIMEFHRYNFGHDEWHNTTFELKKWLWSRNGNVYWRQPVSFGPMTSPRQDHLGRAFASRDAKFVTHSVRFRTSATYLKTLLPSPQFSFSWPGSIAEATLRCTELDNLAWLGGGGYRFVGLWIHGVRYTKKDGSELFGSFLPVLFESLCDPITTGREEIGMPKLYCDIDLTSNEKSSRITCGWRGSTFLDIELLGLEEMAPEKLGNGERKSVGDGQSLSTAPQDHGLFVYRYVPAVGKKGIADAEYPVFINYGEAKTPQVVTKSLVASDSRIDIGGQDWEKLPTLHHIAGALAEMPVYEIIRATREEGRGVDELSHAQRIE</sequence>
<evidence type="ECO:0000259" key="6">
    <source>
        <dbReference type="Pfam" id="PF01494"/>
    </source>
</evidence>
<reference evidence="7" key="1">
    <citation type="submission" date="2022-07" db="EMBL/GenBank/DDBJ databases">
        <title>Fungi with potential for degradation of polypropylene.</title>
        <authorList>
            <person name="Gostincar C."/>
        </authorList>
    </citation>
    <scope>NUCLEOTIDE SEQUENCE</scope>
    <source>
        <strain evidence="7">EXF-13308</strain>
    </source>
</reference>
<evidence type="ECO:0000256" key="4">
    <source>
        <dbReference type="ARBA" id="ARBA00023002"/>
    </source>
</evidence>